<dbReference type="GO" id="GO:0004525">
    <property type="term" value="F:ribonuclease III activity"/>
    <property type="evidence" value="ECO:0007669"/>
    <property type="project" value="InterPro"/>
</dbReference>
<sequence>MPSPSPPRVTPRVRKASERSSLGASRSSAGDNSTTSDTPLLSPLEYGAGGASDVREYILRYEPSDCPVDSAIGSLISSERVDVKEKWVHVAWSIDEQLGSWASDSFLRRQHEVLSASQSPFAQVVYDALSCHDLTRHPAAEGPGRNISDKLLDLCDALIQLEAFPALILVSEYEVAAQLVQALGDLPAQLLPGTIRPQLLSGAGSSPSISTLKDETVLNVLHGLQTGTTNVLVATLVGEDLTDLIRFKCVVRFNPCRDLVAYANTRARVGSPDGHLIHMLENEDSAHSEVETRLRSLPDAARDWALTLSLVHCGLCPPRSIQKQLEVVWFVDDGIEEVSDLYHELPQTGYRLYPHKSSRVLYRLLATFMLPSDQPVVSIHTFPPALPGGPSGYTVSIKLLLGNAVTSVASSPLLSSAIHKAMFEWCALILREGMLSSPLLSKPPAEATLPGQLSYGLPPRWLASHPLADPSYVTLVVLERADYIYDPPFLLLTRHALPPFPTLPLRMGSGSDLHEVQVHFRRYSADTLDHEVTSGAKKWWNNALKLCLPTFVPPREDSPSTFAVIPAESPWINDGQPLEVPLTRRWPFSSFAAGGNIGVALQRLRISPPRLQARTMLMVTKLVTEHLCVLELKGRYYPIGALTHSSVHAALSIMKGRGSTENLQVAGRVLLYLVLSTYLLANWPESVKPTLVVDLQALLSPENIASTMPAGLARYIFAEATSYLELQVSTQGVPLDVQVARKFVYSLAGAASSTGSDGLNSILRMLRMLGLIPNSPGAAMRCRDFAQSIPTLLLPLGSSPLQTRPYTLHFIRQNAGPDALNAQLFALAFTHAPLLGDEARQLREKLVWLGHQVLAYMIHGQLWDHFGIKDDTSELLAMHELMSRRPVVAACAVAHDFVPHFLHSETDDLGLSISAYKKDVQLAEDMVQKESRGTALYIWENVTGQKYVIDILSNLVKAVFGALWILDRFDISAPTRTKRFYNNTTGKFYEVYVLQTRSSFPASDDEEE</sequence>
<organism evidence="2 3">
    <name type="scientific">Botryobasidium botryosum (strain FD-172 SS1)</name>
    <dbReference type="NCBI Taxonomy" id="930990"/>
    <lineage>
        <taxon>Eukaryota</taxon>
        <taxon>Fungi</taxon>
        <taxon>Dikarya</taxon>
        <taxon>Basidiomycota</taxon>
        <taxon>Agaricomycotina</taxon>
        <taxon>Agaricomycetes</taxon>
        <taxon>Cantharellales</taxon>
        <taxon>Botryobasidiaceae</taxon>
        <taxon>Botryobasidium</taxon>
    </lineage>
</organism>
<dbReference type="HOGENOM" id="CLU_298264_0_0_1"/>
<evidence type="ECO:0000313" key="2">
    <source>
        <dbReference type="EMBL" id="KDQ15029.1"/>
    </source>
</evidence>
<dbReference type="EMBL" id="KL198034">
    <property type="protein sequence ID" value="KDQ15029.1"/>
    <property type="molecule type" value="Genomic_DNA"/>
</dbReference>
<dbReference type="GO" id="GO:0006396">
    <property type="term" value="P:RNA processing"/>
    <property type="evidence" value="ECO:0007669"/>
    <property type="project" value="InterPro"/>
</dbReference>
<dbReference type="SUPFAM" id="SSF69065">
    <property type="entry name" value="RNase III domain-like"/>
    <property type="match status" value="1"/>
</dbReference>
<protein>
    <submittedName>
        <fullName evidence="2">Uncharacterized protein</fullName>
    </submittedName>
</protein>
<accession>A0A067MHL1</accession>
<gene>
    <name evidence="2" type="ORF">BOTBODRAFT_187467</name>
</gene>
<dbReference type="InterPro" id="IPR027417">
    <property type="entry name" value="P-loop_NTPase"/>
</dbReference>
<dbReference type="InterPro" id="IPR036389">
    <property type="entry name" value="RNase_III_sf"/>
</dbReference>
<dbReference type="Gene3D" id="3.40.50.300">
    <property type="entry name" value="P-loop containing nucleotide triphosphate hydrolases"/>
    <property type="match status" value="1"/>
</dbReference>
<dbReference type="AlphaFoldDB" id="A0A067MHL1"/>
<proteinExistence type="predicted"/>
<dbReference type="Gene3D" id="1.10.1520.10">
    <property type="entry name" value="Ribonuclease III domain"/>
    <property type="match status" value="1"/>
</dbReference>
<feature type="compositionally biased region" description="Low complexity" evidence="1">
    <location>
        <begin position="19"/>
        <end position="30"/>
    </location>
</feature>
<dbReference type="STRING" id="930990.A0A067MHL1"/>
<reference evidence="3" key="1">
    <citation type="journal article" date="2014" name="Proc. Natl. Acad. Sci. U.S.A.">
        <title>Extensive sampling of basidiomycete genomes demonstrates inadequacy of the white-rot/brown-rot paradigm for wood decay fungi.</title>
        <authorList>
            <person name="Riley R."/>
            <person name="Salamov A.A."/>
            <person name="Brown D.W."/>
            <person name="Nagy L.G."/>
            <person name="Floudas D."/>
            <person name="Held B.W."/>
            <person name="Levasseur A."/>
            <person name="Lombard V."/>
            <person name="Morin E."/>
            <person name="Otillar R."/>
            <person name="Lindquist E.A."/>
            <person name="Sun H."/>
            <person name="LaButti K.M."/>
            <person name="Schmutz J."/>
            <person name="Jabbour D."/>
            <person name="Luo H."/>
            <person name="Baker S.E."/>
            <person name="Pisabarro A.G."/>
            <person name="Walton J.D."/>
            <person name="Blanchette R.A."/>
            <person name="Henrissat B."/>
            <person name="Martin F."/>
            <person name="Cullen D."/>
            <person name="Hibbett D.S."/>
            <person name="Grigoriev I.V."/>
        </authorList>
    </citation>
    <scope>NUCLEOTIDE SEQUENCE [LARGE SCALE GENOMIC DNA]</scope>
    <source>
        <strain evidence="3">FD-172 SS1</strain>
    </source>
</reference>
<name>A0A067MHL1_BOTB1</name>
<dbReference type="InParanoid" id="A0A067MHL1"/>
<evidence type="ECO:0000313" key="3">
    <source>
        <dbReference type="Proteomes" id="UP000027195"/>
    </source>
</evidence>
<evidence type="ECO:0000256" key="1">
    <source>
        <dbReference type="SAM" id="MobiDB-lite"/>
    </source>
</evidence>
<keyword evidence="3" id="KW-1185">Reference proteome</keyword>
<dbReference type="Proteomes" id="UP000027195">
    <property type="component" value="Unassembled WGS sequence"/>
</dbReference>
<feature type="region of interest" description="Disordered" evidence="1">
    <location>
        <begin position="1"/>
        <end position="45"/>
    </location>
</feature>